<organism evidence="1 2">
    <name type="scientific">Vibrio cholerae</name>
    <dbReference type="NCBI Taxonomy" id="666"/>
    <lineage>
        <taxon>Bacteria</taxon>
        <taxon>Pseudomonadati</taxon>
        <taxon>Pseudomonadota</taxon>
        <taxon>Gammaproteobacteria</taxon>
        <taxon>Vibrionales</taxon>
        <taxon>Vibrionaceae</taxon>
        <taxon>Vibrio</taxon>
    </lineage>
</organism>
<proteinExistence type="predicted"/>
<protein>
    <submittedName>
        <fullName evidence="1">Uncharacterized protein</fullName>
    </submittedName>
</protein>
<dbReference type="Proteomes" id="UP000041770">
    <property type="component" value="Unassembled WGS sequence"/>
</dbReference>
<evidence type="ECO:0000313" key="1">
    <source>
        <dbReference type="EMBL" id="CSD27751.1"/>
    </source>
</evidence>
<sequence>MDTIITRHFLSDLVRFHQTSFCQSSHFRFQLSVLGWCNPFPCWCCNFRCEFIDCFDHGLLLIVTKHNGSQHLFFSQNLCF</sequence>
<name>A0A655UHL7_VIBCL</name>
<accession>A0A655UHL7</accession>
<dbReference type="AlphaFoldDB" id="A0A655UHL7"/>
<reference evidence="1 2" key="1">
    <citation type="submission" date="2015-07" db="EMBL/GenBank/DDBJ databases">
        <authorList>
            <consortium name="Pathogen Informatics"/>
        </authorList>
    </citation>
    <scope>NUCLEOTIDE SEQUENCE [LARGE SCALE GENOMIC DNA]</scope>
    <source>
        <strain evidence="1 2">A316</strain>
    </source>
</reference>
<dbReference type="EMBL" id="CWQY01000044">
    <property type="protein sequence ID" value="CSD27751.1"/>
    <property type="molecule type" value="Genomic_DNA"/>
</dbReference>
<gene>
    <name evidence="1" type="ORF">ERS013200_03759</name>
</gene>
<evidence type="ECO:0000313" key="2">
    <source>
        <dbReference type="Proteomes" id="UP000041770"/>
    </source>
</evidence>